<dbReference type="SMART" id="SM00420">
    <property type="entry name" value="HTH_DEOR"/>
    <property type="match status" value="1"/>
</dbReference>
<dbReference type="Gene3D" id="1.10.10.10">
    <property type="entry name" value="Winged helix-like DNA-binding domain superfamily/Winged helix DNA-binding domain"/>
    <property type="match status" value="1"/>
</dbReference>
<keyword evidence="2 5" id="KW-0238">DNA-binding</keyword>
<dbReference type="PROSITE" id="PS51000">
    <property type="entry name" value="HTH_DEOR_2"/>
    <property type="match status" value="1"/>
</dbReference>
<keyword evidence="6" id="KW-1185">Reference proteome</keyword>
<dbReference type="CDD" id="cd00090">
    <property type="entry name" value="HTH_ARSR"/>
    <property type="match status" value="1"/>
</dbReference>
<dbReference type="InterPro" id="IPR001034">
    <property type="entry name" value="DeoR_HTH"/>
</dbReference>
<comment type="caution">
    <text evidence="5">The sequence shown here is derived from an EMBL/GenBank/DDBJ whole genome shotgun (WGS) entry which is preliminary data.</text>
</comment>
<feature type="domain" description="HTH deoR-type" evidence="4">
    <location>
        <begin position="12"/>
        <end position="67"/>
    </location>
</feature>
<proteinExistence type="predicted"/>
<dbReference type="PANTHER" id="PTHR30363">
    <property type="entry name" value="HTH-TYPE TRANSCRIPTIONAL REGULATOR SRLR-RELATED"/>
    <property type="match status" value="1"/>
</dbReference>
<dbReference type="InterPro" id="IPR036390">
    <property type="entry name" value="WH_DNA-bd_sf"/>
</dbReference>
<dbReference type="InterPro" id="IPR050313">
    <property type="entry name" value="Carb_Metab_HTH_regulators"/>
</dbReference>
<dbReference type="InterPro" id="IPR000524">
    <property type="entry name" value="Tscrpt_reg_HTH_GntR"/>
</dbReference>
<dbReference type="Pfam" id="PF00455">
    <property type="entry name" value="DeoRC"/>
    <property type="match status" value="1"/>
</dbReference>
<organism evidence="5 6">
    <name type="scientific">Streptomyces shaanxiensis</name>
    <dbReference type="NCBI Taxonomy" id="653357"/>
    <lineage>
        <taxon>Bacteria</taxon>
        <taxon>Bacillati</taxon>
        <taxon>Actinomycetota</taxon>
        <taxon>Actinomycetes</taxon>
        <taxon>Kitasatosporales</taxon>
        <taxon>Streptomycetaceae</taxon>
        <taxon>Streptomyces</taxon>
    </lineage>
</organism>
<dbReference type="SMART" id="SM01134">
    <property type="entry name" value="DeoRC"/>
    <property type="match status" value="1"/>
</dbReference>
<dbReference type="InterPro" id="IPR018356">
    <property type="entry name" value="Tscrpt_reg_HTH_DeoR_CS"/>
</dbReference>
<gene>
    <name evidence="5" type="ORF">GCM10022233_32610</name>
</gene>
<evidence type="ECO:0000259" key="4">
    <source>
        <dbReference type="PROSITE" id="PS51000"/>
    </source>
</evidence>
<dbReference type="PRINTS" id="PR00037">
    <property type="entry name" value="HTHLACR"/>
</dbReference>
<keyword evidence="1" id="KW-0805">Transcription regulation</keyword>
<evidence type="ECO:0000256" key="2">
    <source>
        <dbReference type="ARBA" id="ARBA00023125"/>
    </source>
</evidence>
<dbReference type="InterPro" id="IPR014036">
    <property type="entry name" value="DeoR-like_C"/>
</dbReference>
<reference evidence="6" key="1">
    <citation type="journal article" date="2019" name="Int. J. Syst. Evol. Microbiol.">
        <title>The Global Catalogue of Microorganisms (GCM) 10K type strain sequencing project: providing services to taxonomists for standard genome sequencing and annotation.</title>
        <authorList>
            <consortium name="The Broad Institute Genomics Platform"/>
            <consortium name="The Broad Institute Genome Sequencing Center for Infectious Disease"/>
            <person name="Wu L."/>
            <person name="Ma J."/>
        </authorList>
    </citation>
    <scope>NUCLEOTIDE SEQUENCE [LARGE SCALE GENOMIC DNA]</scope>
    <source>
        <strain evidence="6">JCM 16925</strain>
    </source>
</reference>
<sequence>MKMTSSVHGVLAERRHQLILRALRAGGPAAVTDLSEQLGVSPATIRRDLVKLEEDGLLTRVHGGAVADEGDQPFAEVAEVRVSEKDAIAARAAAMIEDGQSVLLDIGTTAFRLARQLHGRRLTVITSNLVVYEELADDEGIELVLLGGMLRREYRSLVGFLTEDNLRQLHADWLFLGTSGVRPGGQVMDTTVVEVPVKRAMIKAGDKVVLLADSAKFPGHGMAKVCGPEDLDVVVTNAPVDTATRASLEEAGVEVVVAGKVQT</sequence>
<dbReference type="Pfam" id="PF08220">
    <property type="entry name" value="HTH_DeoR"/>
    <property type="match status" value="1"/>
</dbReference>
<keyword evidence="3" id="KW-0804">Transcription</keyword>
<dbReference type="Proteomes" id="UP001499984">
    <property type="component" value="Unassembled WGS sequence"/>
</dbReference>
<dbReference type="SUPFAM" id="SSF100950">
    <property type="entry name" value="NagB/RpiA/CoA transferase-like"/>
    <property type="match status" value="1"/>
</dbReference>
<evidence type="ECO:0000313" key="6">
    <source>
        <dbReference type="Proteomes" id="UP001499984"/>
    </source>
</evidence>
<dbReference type="SMART" id="SM00345">
    <property type="entry name" value="HTH_GNTR"/>
    <property type="match status" value="1"/>
</dbReference>
<dbReference type="PROSITE" id="PS00894">
    <property type="entry name" value="HTH_DEOR_1"/>
    <property type="match status" value="1"/>
</dbReference>
<evidence type="ECO:0000256" key="1">
    <source>
        <dbReference type="ARBA" id="ARBA00023015"/>
    </source>
</evidence>
<accession>A0ABP7V1R8</accession>
<dbReference type="GO" id="GO:0003677">
    <property type="term" value="F:DNA binding"/>
    <property type="evidence" value="ECO:0007669"/>
    <property type="project" value="UniProtKB-KW"/>
</dbReference>
<name>A0ABP7V1R8_9ACTN</name>
<dbReference type="InterPro" id="IPR011991">
    <property type="entry name" value="ArsR-like_HTH"/>
</dbReference>
<dbReference type="PANTHER" id="PTHR30363:SF44">
    <property type="entry name" value="AGA OPERON TRANSCRIPTIONAL REPRESSOR-RELATED"/>
    <property type="match status" value="1"/>
</dbReference>
<dbReference type="EMBL" id="BAAAZY010000010">
    <property type="protein sequence ID" value="GAA4057657.1"/>
    <property type="molecule type" value="Genomic_DNA"/>
</dbReference>
<protein>
    <submittedName>
        <fullName evidence="5">DeoR/GlpR family DNA-binding transcription regulator</fullName>
    </submittedName>
</protein>
<dbReference type="InterPro" id="IPR037171">
    <property type="entry name" value="NagB/RpiA_transferase-like"/>
</dbReference>
<evidence type="ECO:0000256" key="3">
    <source>
        <dbReference type="ARBA" id="ARBA00023163"/>
    </source>
</evidence>
<dbReference type="Gene3D" id="3.40.50.1360">
    <property type="match status" value="1"/>
</dbReference>
<evidence type="ECO:0000313" key="5">
    <source>
        <dbReference type="EMBL" id="GAA4057657.1"/>
    </source>
</evidence>
<dbReference type="SUPFAM" id="SSF46785">
    <property type="entry name" value="Winged helix' DNA-binding domain"/>
    <property type="match status" value="1"/>
</dbReference>
<dbReference type="InterPro" id="IPR036388">
    <property type="entry name" value="WH-like_DNA-bd_sf"/>
</dbReference>